<protein>
    <recommendedName>
        <fullName evidence="10">DUF1682-domain-containing protein</fullName>
    </recommendedName>
</protein>
<dbReference type="Proteomes" id="UP001491310">
    <property type="component" value="Unassembled WGS sequence"/>
</dbReference>
<keyword evidence="7" id="KW-0732">Signal</keyword>
<accession>A0ABR2YU02</accession>
<dbReference type="EMBL" id="JALJOT010000005">
    <property type="protein sequence ID" value="KAK9915354.1"/>
    <property type="molecule type" value="Genomic_DNA"/>
</dbReference>
<feature type="transmembrane region" description="Helical" evidence="6">
    <location>
        <begin position="101"/>
        <end position="119"/>
    </location>
</feature>
<keyword evidence="2 6" id="KW-0812">Transmembrane</keyword>
<evidence type="ECO:0000256" key="1">
    <source>
        <dbReference type="ARBA" id="ARBA00004167"/>
    </source>
</evidence>
<comment type="subcellular location">
    <subcellularLocation>
        <location evidence="1">Membrane</location>
        <topology evidence="1">Single-pass membrane protein</topology>
    </subcellularLocation>
</comment>
<evidence type="ECO:0000256" key="3">
    <source>
        <dbReference type="ARBA" id="ARBA00022989"/>
    </source>
</evidence>
<evidence type="ECO:0000256" key="7">
    <source>
        <dbReference type="SAM" id="SignalP"/>
    </source>
</evidence>
<evidence type="ECO:0000256" key="6">
    <source>
        <dbReference type="SAM" id="Phobius"/>
    </source>
</evidence>
<evidence type="ECO:0000256" key="5">
    <source>
        <dbReference type="SAM" id="MobiDB-lite"/>
    </source>
</evidence>
<evidence type="ECO:0000256" key="4">
    <source>
        <dbReference type="ARBA" id="ARBA00023136"/>
    </source>
</evidence>
<evidence type="ECO:0000256" key="2">
    <source>
        <dbReference type="ARBA" id="ARBA00022692"/>
    </source>
</evidence>
<feature type="chain" id="PRO_5046107776" description="DUF1682-domain-containing protein" evidence="7">
    <location>
        <begin position="22"/>
        <end position="437"/>
    </location>
</feature>
<evidence type="ECO:0000313" key="9">
    <source>
        <dbReference type="Proteomes" id="UP001491310"/>
    </source>
</evidence>
<comment type="caution">
    <text evidence="8">The sequence shown here is derived from an EMBL/GenBank/DDBJ whole genome shotgun (WGS) entry which is preliminary data.</text>
</comment>
<keyword evidence="9" id="KW-1185">Reference proteome</keyword>
<dbReference type="PANTHER" id="PTHR12883">
    <property type="entry name" value="ADIPOCYTE-SPECIFIC PROTEIN 4-RELATED"/>
    <property type="match status" value="1"/>
</dbReference>
<organism evidence="8 9">
    <name type="scientific">Coccomyxa subellipsoidea</name>
    <dbReference type="NCBI Taxonomy" id="248742"/>
    <lineage>
        <taxon>Eukaryota</taxon>
        <taxon>Viridiplantae</taxon>
        <taxon>Chlorophyta</taxon>
        <taxon>core chlorophytes</taxon>
        <taxon>Trebouxiophyceae</taxon>
        <taxon>Trebouxiophyceae incertae sedis</taxon>
        <taxon>Coccomyxaceae</taxon>
        <taxon>Coccomyxa</taxon>
    </lineage>
</organism>
<keyword evidence="3 6" id="KW-1133">Transmembrane helix</keyword>
<feature type="region of interest" description="Disordered" evidence="5">
    <location>
        <begin position="361"/>
        <end position="437"/>
    </location>
</feature>
<dbReference type="Pfam" id="PF07946">
    <property type="entry name" value="CCDC47"/>
    <property type="match status" value="1"/>
</dbReference>
<dbReference type="PANTHER" id="PTHR12883:SF0">
    <property type="entry name" value="PAT COMPLEX SUBUNIT CCDC47"/>
    <property type="match status" value="1"/>
</dbReference>
<keyword evidence="4 6" id="KW-0472">Membrane</keyword>
<dbReference type="InterPro" id="IPR012879">
    <property type="entry name" value="CCDC47"/>
</dbReference>
<feature type="signal peptide" evidence="7">
    <location>
        <begin position="1"/>
        <end position="21"/>
    </location>
</feature>
<proteinExistence type="predicted"/>
<evidence type="ECO:0008006" key="10">
    <source>
        <dbReference type="Google" id="ProtNLM"/>
    </source>
</evidence>
<name>A0ABR2YU02_9CHLO</name>
<sequence>MACKRPTRFLFVALLLGTAFALPHVSYADSKDSSELDLDEAWGSETFSSSAAHVKEEVQNAAGDAAASATETAGKVKKAAAKPRQMKPIMEALKEQKLRDLWMEFGFLALIVLYLVNMVRGSQINKRIAYAWAQEFATEGSILERNFSHVGISDEEGTEVTILKEGAAKFHSYASGRRFCTGVVVTLDLRPRMELFQGHVLNAILPQDDILDLEIRMNEASMPKTVLCIATKRLAREMLRKDGSYEDLKLYTRNVEVAKDRIPSWPHDKLTVLAEQPSIFYDLMTDVMLEQVFGRAAFEEFGQYFRALRFTSEGEGKHKQIAQFSFALPPADQMEKLSRWMAAAMVFIDLLGNYKMKPEQKTKADKARQEAAAAAERGNEDEAYEREEKLRAKKREEEQEKLKRMAPAEREKYQKRKEKLERDRRARRMGKGMVMKM</sequence>
<reference evidence="8 9" key="1">
    <citation type="journal article" date="2024" name="Nat. Commun.">
        <title>Phylogenomics reveals the evolutionary origins of lichenization in chlorophyte algae.</title>
        <authorList>
            <person name="Puginier C."/>
            <person name="Libourel C."/>
            <person name="Otte J."/>
            <person name="Skaloud P."/>
            <person name="Haon M."/>
            <person name="Grisel S."/>
            <person name="Petersen M."/>
            <person name="Berrin J.G."/>
            <person name="Delaux P.M."/>
            <person name="Dal Grande F."/>
            <person name="Keller J."/>
        </authorList>
    </citation>
    <scope>NUCLEOTIDE SEQUENCE [LARGE SCALE GENOMIC DNA]</scope>
    <source>
        <strain evidence="8 9">SAG 216-7</strain>
    </source>
</reference>
<evidence type="ECO:0000313" key="8">
    <source>
        <dbReference type="EMBL" id="KAK9915354.1"/>
    </source>
</evidence>
<feature type="compositionally biased region" description="Basic and acidic residues" evidence="5">
    <location>
        <begin position="386"/>
        <end position="424"/>
    </location>
</feature>
<gene>
    <name evidence="8" type="ORF">WJX75_007956</name>
</gene>